<comment type="caution">
    <text evidence="1">The sequence shown here is derived from an EMBL/GenBank/DDBJ whole genome shotgun (WGS) entry which is preliminary data.</text>
</comment>
<protein>
    <submittedName>
        <fullName evidence="1">Uncharacterized protein</fullName>
    </submittedName>
</protein>
<evidence type="ECO:0000313" key="1">
    <source>
        <dbReference type="EMBL" id="KAK6756017.1"/>
    </source>
</evidence>
<evidence type="ECO:0000313" key="2">
    <source>
        <dbReference type="Proteomes" id="UP001303046"/>
    </source>
</evidence>
<proteinExistence type="predicted"/>
<gene>
    <name evidence="1" type="primary">Necator_chrV.g19212</name>
    <name evidence="1" type="ORF">RB195_014420</name>
</gene>
<organism evidence="1 2">
    <name type="scientific">Necator americanus</name>
    <name type="common">Human hookworm</name>
    <dbReference type="NCBI Taxonomy" id="51031"/>
    <lineage>
        <taxon>Eukaryota</taxon>
        <taxon>Metazoa</taxon>
        <taxon>Ecdysozoa</taxon>
        <taxon>Nematoda</taxon>
        <taxon>Chromadorea</taxon>
        <taxon>Rhabditida</taxon>
        <taxon>Rhabditina</taxon>
        <taxon>Rhabditomorpha</taxon>
        <taxon>Strongyloidea</taxon>
        <taxon>Ancylostomatidae</taxon>
        <taxon>Bunostominae</taxon>
        <taxon>Necator</taxon>
    </lineage>
</organism>
<keyword evidence="2" id="KW-1185">Reference proteome</keyword>
<dbReference type="Proteomes" id="UP001303046">
    <property type="component" value="Unassembled WGS sequence"/>
</dbReference>
<sequence>MSLRICEDYQHDGHGYEMAATIYLLRHAHEVIVQQSDAGGPVSHHFVAIWLKITNATPDLKLPENLNRPTVTSVQVLDDNAVTTFSSLRTKKTIQHYITRINEKCKFEKDELDPARVLFNFVKPPRLRYSKEKKFKIEKWTTHLLDDPKYIPLEDVTDDCSMLSAEENTEDFIDSNRILSKLTLGDFIGSKPQSHKKWEVFTANQMENIHLRYKDYTTKADYPTVDEESYEDFDSVQDQTEQFRYRSIKPPQASLPKFHGDSEEFAEYWGISETLVHRSKELDVIEKILLLKESLRGRAQMP</sequence>
<name>A0ABR1E027_NECAM</name>
<accession>A0ABR1E027</accession>
<dbReference type="EMBL" id="JAVFWL010000005">
    <property type="protein sequence ID" value="KAK6756017.1"/>
    <property type="molecule type" value="Genomic_DNA"/>
</dbReference>
<reference evidence="1 2" key="1">
    <citation type="submission" date="2023-08" db="EMBL/GenBank/DDBJ databases">
        <title>A Necator americanus chromosomal reference genome.</title>
        <authorList>
            <person name="Ilik V."/>
            <person name="Petrzelkova K.J."/>
            <person name="Pardy F."/>
            <person name="Fuh T."/>
            <person name="Niatou-Singa F.S."/>
            <person name="Gouil Q."/>
            <person name="Baker L."/>
            <person name="Ritchie M.E."/>
            <person name="Jex A.R."/>
            <person name="Gazzola D."/>
            <person name="Li H."/>
            <person name="Toshio Fujiwara R."/>
            <person name="Zhan B."/>
            <person name="Aroian R.V."/>
            <person name="Pafco B."/>
            <person name="Schwarz E.M."/>
        </authorList>
    </citation>
    <scope>NUCLEOTIDE SEQUENCE [LARGE SCALE GENOMIC DNA]</scope>
    <source>
        <strain evidence="1 2">Aroian</strain>
        <tissue evidence="1">Whole animal</tissue>
    </source>
</reference>